<keyword evidence="2" id="KW-1185">Reference proteome</keyword>
<accession>A0A8J1LSK5</accession>
<reference evidence="3" key="1">
    <citation type="submission" date="2025-08" db="UniProtKB">
        <authorList>
            <consortium name="RefSeq"/>
        </authorList>
    </citation>
    <scope>IDENTIFICATION</scope>
    <source>
        <strain evidence="3">J_2021</strain>
        <tissue evidence="3">Erythrocytes</tissue>
    </source>
</reference>
<dbReference type="InterPro" id="IPR046815">
    <property type="entry name" value="P2RX7_C"/>
</dbReference>
<name>A0A8J1LSK5_XENLA</name>
<sequence length="303" mass="35752">MPWRKLAVRPETNLNLTERIVSLSLQRTLWPYSVLPPGRLFICLPTIYYHARAGLSLRGGNWLETSWTPRRRQCRFAGLKRRIFFDLTMASCQPDSQSDNDSEAWQRLTKKEWTERLIEMMRTAQLRDNVDDPCFPNDPSRRQMSHSENPAEEVHHRQQNLDWCQCKNCVLMPTVKECICCKEIPNVVTLMGPAITCIVENPTFIERCLKEDYVYFMLRMVKNLKKHPSDDEYHRYLRMTAYRSFTIWVHYFLGKKKRRPIPSCVVKAIRTAFPDSYGLYRGFVPLEDYPAVDMAEDLDFVVL</sequence>
<evidence type="ECO:0000313" key="2">
    <source>
        <dbReference type="Proteomes" id="UP000186698"/>
    </source>
</evidence>
<dbReference type="OrthoDB" id="9907364at2759"/>
<proteinExistence type="predicted"/>
<evidence type="ECO:0000313" key="3">
    <source>
        <dbReference type="RefSeq" id="XP_041432538.1"/>
    </source>
</evidence>
<dbReference type="Proteomes" id="UP000186698">
    <property type="component" value="Chromosome 9_10L"/>
</dbReference>
<dbReference type="AlphaFoldDB" id="A0A8J1LSK5"/>
<dbReference type="GeneID" id="121398054"/>
<organism evidence="2 3">
    <name type="scientific">Xenopus laevis</name>
    <name type="common">African clawed frog</name>
    <dbReference type="NCBI Taxonomy" id="8355"/>
    <lineage>
        <taxon>Eukaryota</taxon>
        <taxon>Metazoa</taxon>
        <taxon>Chordata</taxon>
        <taxon>Craniata</taxon>
        <taxon>Vertebrata</taxon>
        <taxon>Euteleostomi</taxon>
        <taxon>Amphibia</taxon>
        <taxon>Batrachia</taxon>
        <taxon>Anura</taxon>
        <taxon>Pipoidea</taxon>
        <taxon>Pipidae</taxon>
        <taxon>Xenopodinae</taxon>
        <taxon>Xenopus</taxon>
        <taxon>Xenopus</taxon>
    </lineage>
</organism>
<dbReference type="RefSeq" id="XP_041432538.1">
    <property type="nucleotide sequence ID" value="XM_041576604.1"/>
</dbReference>
<dbReference type="PANTHER" id="PTHR36981:SF10">
    <property type="entry name" value="P2X PURINOCEPTOR 7-LIKE"/>
    <property type="match status" value="1"/>
</dbReference>
<protein>
    <submittedName>
        <fullName evidence="3">Uncharacterized protein LOC121398054</fullName>
    </submittedName>
</protein>
<dbReference type="Pfam" id="PF20478">
    <property type="entry name" value="P2RX7_C"/>
    <property type="match status" value="1"/>
</dbReference>
<evidence type="ECO:0000259" key="1">
    <source>
        <dbReference type="Pfam" id="PF20478"/>
    </source>
</evidence>
<dbReference type="PANTHER" id="PTHR36981">
    <property type="entry name" value="ZGC:195170"/>
    <property type="match status" value="1"/>
</dbReference>
<feature type="domain" description="P2X purinoreceptor 7 intracellular" evidence="1">
    <location>
        <begin position="136"/>
        <end position="283"/>
    </location>
</feature>
<dbReference type="KEGG" id="xla:121398054"/>
<gene>
    <name evidence="3" type="primary">LOC121398054</name>
</gene>